<accession>A0A8J6IZW9</accession>
<dbReference type="GO" id="GO:0030288">
    <property type="term" value="C:outer membrane-bounded periplasmic space"/>
    <property type="evidence" value="ECO:0007669"/>
    <property type="project" value="TreeGrafter"/>
</dbReference>
<evidence type="ECO:0000313" key="2">
    <source>
        <dbReference type="EMBL" id="MBC5717898.1"/>
    </source>
</evidence>
<sequence>MKRILALATASALALTLLVGCDKKGEGGTSSKSNSPSNNDTLVVYTARSESLNNAVIENFEADTGIHVDVVTGGTGEVLKRVKSESANPQGDICWAADESMLKDYAEYFEPYVSPEDEKMLDNYKNKSGVSAPAFCDPTVFIVNTDLAGDIEINGFEDLLNPALKGKIAAGDPVNSSSAFQCLIAGLYGMGHGDPMSEDAWKWAEGFIANLDGVSLSSSSQVYKGVAEGEYYVGLTWEDPAAAYVRDGVSVKVVFPEEGAIMSGQCVSIIKGAPHMDNAKKFVDYMLGEKCQSYVGKNLTVRPLRADAELNDSLTPWDNIVPLDSYDGEWVAANKASITEKYSEYLENFGG</sequence>
<dbReference type="GO" id="GO:0015888">
    <property type="term" value="P:thiamine transport"/>
    <property type="evidence" value="ECO:0007669"/>
    <property type="project" value="TreeGrafter"/>
</dbReference>
<dbReference type="PIRSF" id="PIRSF002825">
    <property type="entry name" value="CfbpA"/>
    <property type="match status" value="1"/>
</dbReference>
<dbReference type="SUPFAM" id="SSF53850">
    <property type="entry name" value="Periplasmic binding protein-like II"/>
    <property type="match status" value="1"/>
</dbReference>
<dbReference type="GO" id="GO:0030975">
    <property type="term" value="F:thiamine binding"/>
    <property type="evidence" value="ECO:0007669"/>
    <property type="project" value="TreeGrafter"/>
</dbReference>
<keyword evidence="1" id="KW-0732">Signal</keyword>
<dbReference type="Gene3D" id="3.40.190.10">
    <property type="entry name" value="Periplasmic binding protein-like II"/>
    <property type="match status" value="2"/>
</dbReference>
<dbReference type="RefSeq" id="WP_186879048.1">
    <property type="nucleotide sequence ID" value="NZ_JACOPN010000008.1"/>
</dbReference>
<protein>
    <submittedName>
        <fullName evidence="2">Extracellular solute-binding protein</fullName>
    </submittedName>
</protein>
<dbReference type="PANTHER" id="PTHR30006:SF2">
    <property type="entry name" value="ABC TRANSPORTER SUBSTRATE-BINDING PROTEIN"/>
    <property type="match status" value="1"/>
</dbReference>
<dbReference type="PROSITE" id="PS51257">
    <property type="entry name" value="PROKAR_LIPOPROTEIN"/>
    <property type="match status" value="1"/>
</dbReference>
<dbReference type="Proteomes" id="UP000602260">
    <property type="component" value="Unassembled WGS sequence"/>
</dbReference>
<reference evidence="2" key="1">
    <citation type="submission" date="2020-08" db="EMBL/GenBank/DDBJ databases">
        <title>Genome public.</title>
        <authorList>
            <person name="Liu C."/>
            <person name="Sun Q."/>
        </authorList>
    </citation>
    <scope>NUCLEOTIDE SEQUENCE</scope>
    <source>
        <strain evidence="2">BX5</strain>
    </source>
</reference>
<name>A0A8J6IZW9_9FIRM</name>
<dbReference type="AlphaFoldDB" id="A0A8J6IZW9"/>
<dbReference type="EMBL" id="JACOPN010000008">
    <property type="protein sequence ID" value="MBC5717898.1"/>
    <property type="molecule type" value="Genomic_DNA"/>
</dbReference>
<evidence type="ECO:0000256" key="1">
    <source>
        <dbReference type="ARBA" id="ARBA00022729"/>
    </source>
</evidence>
<dbReference type="GO" id="GO:0030976">
    <property type="term" value="F:thiamine pyrophosphate binding"/>
    <property type="evidence" value="ECO:0007669"/>
    <property type="project" value="TreeGrafter"/>
</dbReference>
<keyword evidence="3" id="KW-1185">Reference proteome</keyword>
<comment type="caution">
    <text evidence="2">The sequence shown here is derived from an EMBL/GenBank/DDBJ whole genome shotgun (WGS) entry which is preliminary data.</text>
</comment>
<dbReference type="PANTHER" id="PTHR30006">
    <property type="entry name" value="THIAMINE-BINDING PERIPLASMIC PROTEIN-RELATED"/>
    <property type="match status" value="1"/>
</dbReference>
<dbReference type="Pfam" id="PF13343">
    <property type="entry name" value="SBP_bac_6"/>
    <property type="match status" value="1"/>
</dbReference>
<gene>
    <name evidence="2" type="ORF">H8S55_11330</name>
</gene>
<organism evidence="2 3">
    <name type="scientific">Flintibacter faecis</name>
    <dbReference type="NCBI Taxonomy" id="2763047"/>
    <lineage>
        <taxon>Bacteria</taxon>
        <taxon>Bacillati</taxon>
        <taxon>Bacillota</taxon>
        <taxon>Clostridia</taxon>
        <taxon>Eubacteriales</taxon>
        <taxon>Flintibacter</taxon>
    </lineage>
</organism>
<proteinExistence type="predicted"/>
<dbReference type="InterPro" id="IPR026045">
    <property type="entry name" value="Ferric-bd"/>
</dbReference>
<evidence type="ECO:0000313" key="3">
    <source>
        <dbReference type="Proteomes" id="UP000602260"/>
    </source>
</evidence>